<dbReference type="SUPFAM" id="SSF53613">
    <property type="entry name" value="Ribokinase-like"/>
    <property type="match status" value="1"/>
</dbReference>
<dbReference type="Pfam" id="PF00294">
    <property type="entry name" value="PfkB"/>
    <property type="match status" value="2"/>
</dbReference>
<dbReference type="PANTHER" id="PTHR43320:SF3">
    <property type="entry name" value="CARBOHYDRATE KINASE PFKB DOMAIN-CONTAINING PROTEIN"/>
    <property type="match status" value="1"/>
</dbReference>
<dbReference type="InterPro" id="IPR052700">
    <property type="entry name" value="Carb_kinase_PfkB-like"/>
</dbReference>
<dbReference type="PANTHER" id="PTHR43320">
    <property type="entry name" value="SUGAR KINASE"/>
    <property type="match status" value="1"/>
</dbReference>
<dbReference type="PROSITE" id="PS00584">
    <property type="entry name" value="PFKB_KINASES_2"/>
    <property type="match status" value="1"/>
</dbReference>
<evidence type="ECO:0000256" key="1">
    <source>
        <dbReference type="ARBA" id="ARBA00010688"/>
    </source>
</evidence>
<feature type="domain" description="Carbohydrate kinase PfkB" evidence="4">
    <location>
        <begin position="28"/>
        <end position="129"/>
    </location>
</feature>
<dbReference type="Gene3D" id="3.40.1190.20">
    <property type="match status" value="1"/>
</dbReference>
<keyword evidence="3" id="KW-0418">Kinase</keyword>
<dbReference type="EMBL" id="CAESAO010000235">
    <property type="protein sequence ID" value="CAB4347574.1"/>
    <property type="molecule type" value="Genomic_DNA"/>
</dbReference>
<dbReference type="InterPro" id="IPR002173">
    <property type="entry name" value="Carboh/pur_kinase_PfkB_CS"/>
</dbReference>
<feature type="domain" description="Carbohydrate kinase PfkB" evidence="4">
    <location>
        <begin position="171"/>
        <end position="271"/>
    </location>
</feature>
<dbReference type="AlphaFoldDB" id="A0A6J5ZY57"/>
<evidence type="ECO:0000259" key="4">
    <source>
        <dbReference type="Pfam" id="PF00294"/>
    </source>
</evidence>
<proteinExistence type="inferred from homology"/>
<dbReference type="InterPro" id="IPR011611">
    <property type="entry name" value="PfkB_dom"/>
</dbReference>
<name>A0A6J5ZY57_9ZZZZ</name>
<sequence>MAVSPAERRFASVGDNCVDVYSGELEGERAGGNALNVAFELLRSGWKCSYFGAVGNDERGELIRASAGAAGINTEHVVTLDGPTGFTVIGHNAAGDRQFLEEDYGVAADYRIDEATAERLSEFAWIHLSRQADAAERAVQLRSRGARLSCDFGEQQLGARPDPLCSELEVAFFSLPDGDPETAEKLATDATEIGAGIGVVTMGPLGSVAVADGQSWFAPAVEVAVVDSLGAGDAFIAAFIADVVSDETIADTIDAAARMGAEACTRVGLAETTHSGE</sequence>
<gene>
    <name evidence="5" type="ORF">UFOPK3522_01745</name>
</gene>
<dbReference type="PROSITE" id="PS00583">
    <property type="entry name" value="PFKB_KINASES_1"/>
    <property type="match status" value="1"/>
</dbReference>
<evidence type="ECO:0000256" key="3">
    <source>
        <dbReference type="ARBA" id="ARBA00022777"/>
    </source>
</evidence>
<evidence type="ECO:0000313" key="5">
    <source>
        <dbReference type="EMBL" id="CAB4347574.1"/>
    </source>
</evidence>
<accession>A0A6J5ZY57</accession>
<comment type="similarity">
    <text evidence="1">Belongs to the carbohydrate kinase PfkB family.</text>
</comment>
<evidence type="ECO:0000256" key="2">
    <source>
        <dbReference type="ARBA" id="ARBA00022679"/>
    </source>
</evidence>
<protein>
    <submittedName>
        <fullName evidence="5">Unannotated protein</fullName>
    </submittedName>
</protein>
<dbReference type="InterPro" id="IPR029056">
    <property type="entry name" value="Ribokinase-like"/>
</dbReference>
<organism evidence="5">
    <name type="scientific">freshwater metagenome</name>
    <dbReference type="NCBI Taxonomy" id="449393"/>
    <lineage>
        <taxon>unclassified sequences</taxon>
        <taxon>metagenomes</taxon>
        <taxon>ecological metagenomes</taxon>
    </lineage>
</organism>
<dbReference type="GO" id="GO:0016301">
    <property type="term" value="F:kinase activity"/>
    <property type="evidence" value="ECO:0007669"/>
    <property type="project" value="UniProtKB-KW"/>
</dbReference>
<reference evidence="5" key="1">
    <citation type="submission" date="2020-05" db="EMBL/GenBank/DDBJ databases">
        <authorList>
            <person name="Chiriac C."/>
            <person name="Salcher M."/>
            <person name="Ghai R."/>
            <person name="Kavagutti S V."/>
        </authorList>
    </citation>
    <scope>NUCLEOTIDE SEQUENCE</scope>
</reference>
<keyword evidence="2" id="KW-0808">Transferase</keyword>